<dbReference type="InterPro" id="IPR045991">
    <property type="entry name" value="DUF5947"/>
</dbReference>
<gene>
    <name evidence="2" type="ORF">GCM10017600_72530</name>
</gene>
<dbReference type="Proteomes" id="UP001143474">
    <property type="component" value="Unassembled WGS sequence"/>
</dbReference>
<dbReference type="RefSeq" id="WP_271222107.1">
    <property type="nucleotide sequence ID" value="NZ_BAAAVD010000043.1"/>
</dbReference>
<feature type="region of interest" description="Disordered" evidence="1">
    <location>
        <begin position="205"/>
        <end position="249"/>
    </location>
</feature>
<proteinExistence type="predicted"/>
<dbReference type="Pfam" id="PF19372">
    <property type="entry name" value="DUF5947"/>
    <property type="match status" value="1"/>
</dbReference>
<feature type="compositionally biased region" description="Gly residues" evidence="1">
    <location>
        <begin position="215"/>
        <end position="225"/>
    </location>
</feature>
<dbReference type="EMBL" id="BSEV01000026">
    <property type="protein sequence ID" value="GLK13842.1"/>
    <property type="molecule type" value="Genomic_DNA"/>
</dbReference>
<reference evidence="2" key="2">
    <citation type="submission" date="2023-01" db="EMBL/GenBank/DDBJ databases">
        <authorList>
            <person name="Sun Q."/>
            <person name="Evtushenko L."/>
        </authorList>
    </citation>
    <scope>NUCLEOTIDE SEQUENCE</scope>
    <source>
        <strain evidence="2">VKM Ac-2007</strain>
    </source>
</reference>
<evidence type="ECO:0000313" key="3">
    <source>
        <dbReference type="Proteomes" id="UP001143474"/>
    </source>
</evidence>
<feature type="compositionally biased region" description="Gly residues" evidence="1">
    <location>
        <begin position="234"/>
        <end position="249"/>
    </location>
</feature>
<comment type="caution">
    <text evidence="2">The sequence shown here is derived from an EMBL/GenBank/DDBJ whole genome shotgun (WGS) entry which is preliminary data.</text>
</comment>
<dbReference type="AlphaFoldDB" id="A0A9W6MH63"/>
<evidence type="ECO:0000313" key="2">
    <source>
        <dbReference type="EMBL" id="GLK13842.1"/>
    </source>
</evidence>
<name>A0A9W6MH63_9ACTN</name>
<sequence>MSTGLRRFTEPEPPPPRAARECCELCSEPIGAEHGHVVNLGTRALMCACRSCHLLFTVEGAAMGRFVAVPDRYLYAPSFVLPTADWEELQIPVRMAFFFRNSDLGRTVAFYPSPGGATESELPLETWDRVMAANPALADVLPDVEALLVDRGDDGFVCHLVPIDSCYELVGLVRTRWKGFGGGREVWEAIDGFFGDLRGRSRVVGGDTGAEDTAGGTGPGAGGTTRHGARDGARGGAGGGAGGTGGGHD</sequence>
<organism evidence="2 3">
    <name type="scientific">Streptosporangium carneum</name>
    <dbReference type="NCBI Taxonomy" id="47481"/>
    <lineage>
        <taxon>Bacteria</taxon>
        <taxon>Bacillati</taxon>
        <taxon>Actinomycetota</taxon>
        <taxon>Actinomycetes</taxon>
        <taxon>Streptosporangiales</taxon>
        <taxon>Streptosporangiaceae</taxon>
        <taxon>Streptosporangium</taxon>
    </lineage>
</organism>
<evidence type="ECO:0000256" key="1">
    <source>
        <dbReference type="SAM" id="MobiDB-lite"/>
    </source>
</evidence>
<accession>A0A9W6MH63</accession>
<keyword evidence="3" id="KW-1185">Reference proteome</keyword>
<reference evidence="2" key="1">
    <citation type="journal article" date="2014" name="Int. J. Syst. Evol. Microbiol.">
        <title>Complete genome sequence of Corynebacterium casei LMG S-19264T (=DSM 44701T), isolated from a smear-ripened cheese.</title>
        <authorList>
            <consortium name="US DOE Joint Genome Institute (JGI-PGF)"/>
            <person name="Walter F."/>
            <person name="Albersmeier A."/>
            <person name="Kalinowski J."/>
            <person name="Ruckert C."/>
        </authorList>
    </citation>
    <scope>NUCLEOTIDE SEQUENCE</scope>
    <source>
        <strain evidence="2">VKM Ac-2007</strain>
    </source>
</reference>
<protein>
    <submittedName>
        <fullName evidence="2">Uncharacterized protein</fullName>
    </submittedName>
</protein>